<keyword evidence="2" id="KW-1185">Reference proteome</keyword>
<dbReference type="Proteomes" id="UP000007151">
    <property type="component" value="Unassembled WGS sequence"/>
</dbReference>
<evidence type="ECO:0000313" key="2">
    <source>
        <dbReference type="Proteomes" id="UP000007151"/>
    </source>
</evidence>
<sequence>MENRRHFDKEDDETYNDDGEMPHIIAALDVEDFLLPEQYEIIPIGGKLVFQRWHDATQDRDLFKLDFVYLTVDQIRDGSKLSASNPPRWVQIFIKDCPVDLDGFCSWEEFVKVLNDAASF</sequence>
<dbReference type="SUPFAM" id="SSF53254">
    <property type="entry name" value="Phosphoglycerate mutase-like"/>
    <property type="match status" value="1"/>
</dbReference>
<gene>
    <name evidence="1" type="ORF">KGM_211691</name>
</gene>
<organism evidence="1 2">
    <name type="scientific">Danaus plexippus plexippus</name>
    <dbReference type="NCBI Taxonomy" id="278856"/>
    <lineage>
        <taxon>Eukaryota</taxon>
        <taxon>Metazoa</taxon>
        <taxon>Ecdysozoa</taxon>
        <taxon>Arthropoda</taxon>
        <taxon>Hexapoda</taxon>
        <taxon>Insecta</taxon>
        <taxon>Pterygota</taxon>
        <taxon>Neoptera</taxon>
        <taxon>Endopterygota</taxon>
        <taxon>Lepidoptera</taxon>
        <taxon>Glossata</taxon>
        <taxon>Ditrysia</taxon>
        <taxon>Papilionoidea</taxon>
        <taxon>Nymphalidae</taxon>
        <taxon>Danainae</taxon>
        <taxon>Danaini</taxon>
        <taxon>Danaina</taxon>
        <taxon>Danaus</taxon>
        <taxon>Danaus</taxon>
    </lineage>
</organism>
<dbReference type="EMBL" id="AGBW02012534">
    <property type="protein sequence ID" value="OWR44877.1"/>
    <property type="molecule type" value="Genomic_DNA"/>
</dbReference>
<dbReference type="KEGG" id="dpl:KGM_211691"/>
<accession>A0A212ETT3</accession>
<protein>
    <submittedName>
        <fullName evidence="1">Glucose-1-phosphatase/inositol phosphatase</fullName>
    </submittedName>
</protein>
<name>A0A212ETT3_DANPL</name>
<dbReference type="AlphaFoldDB" id="A0A212ETT3"/>
<dbReference type="Gene3D" id="3.40.50.1240">
    <property type="entry name" value="Phosphoglycerate mutase-like"/>
    <property type="match status" value="1"/>
</dbReference>
<comment type="caution">
    <text evidence="1">The sequence shown here is derived from an EMBL/GenBank/DDBJ whole genome shotgun (WGS) entry which is preliminary data.</text>
</comment>
<reference evidence="1 2" key="1">
    <citation type="journal article" date="2011" name="Cell">
        <title>The monarch butterfly genome yields insights into long-distance migration.</title>
        <authorList>
            <person name="Zhan S."/>
            <person name="Merlin C."/>
            <person name="Boore J.L."/>
            <person name="Reppert S.M."/>
        </authorList>
    </citation>
    <scope>NUCLEOTIDE SEQUENCE [LARGE SCALE GENOMIC DNA]</scope>
    <source>
        <strain evidence="1">F-2</strain>
    </source>
</reference>
<dbReference type="InParanoid" id="A0A212ETT3"/>
<evidence type="ECO:0000313" key="1">
    <source>
        <dbReference type="EMBL" id="OWR44877.1"/>
    </source>
</evidence>
<proteinExistence type="predicted"/>
<dbReference type="InterPro" id="IPR029033">
    <property type="entry name" value="His_PPase_superfam"/>
</dbReference>
<dbReference type="GO" id="GO:0016791">
    <property type="term" value="F:phosphatase activity"/>
    <property type="evidence" value="ECO:0007669"/>
    <property type="project" value="UniProtKB-ARBA"/>
</dbReference>